<dbReference type="Proteomes" id="UP000051682">
    <property type="component" value="Unassembled WGS sequence"/>
</dbReference>
<keyword evidence="3" id="KW-1185">Reference proteome</keyword>
<accession>A0A0Q3HRY4</accession>
<gene>
    <name evidence="2" type="ORF">AR438_07450</name>
</gene>
<sequence>MKQYILLLFLAGNLLNAQVAIGKSNITSISSILEFGGETATDSSGDTETANFRGITLPTVTISPTFTAVTPSSNNPQNGTFLFDRQMMKVRMFENGKWIDMTDTGTVTGIIPSSGTETGKGVIIGSSTSNAEGTLILESPNKALVLPHIKDPATKVKSPYQGMMCYDTLSNSIAIFDGLNWSYWK</sequence>
<reference evidence="2 3" key="1">
    <citation type="submission" date="2015-10" db="EMBL/GenBank/DDBJ databases">
        <title>Chryseobacterium aquaticum genome.</title>
        <authorList>
            <person name="Newman J.D."/>
            <person name="Ferguson M.B."/>
            <person name="Miller J.R."/>
        </authorList>
    </citation>
    <scope>NUCLEOTIDE SEQUENCE [LARGE SCALE GENOMIC DNA]</scope>
    <source>
        <strain evidence="2 3">KCTC 12483</strain>
    </source>
</reference>
<protein>
    <submittedName>
        <fullName evidence="2">Uncharacterized protein</fullName>
    </submittedName>
</protein>
<proteinExistence type="predicted"/>
<name>A0A0Q3HRY4_9FLAO</name>
<comment type="caution">
    <text evidence="2">The sequence shown here is derived from an EMBL/GenBank/DDBJ whole genome shotgun (WGS) entry which is preliminary data.</text>
</comment>
<organism evidence="2 3">
    <name type="scientific">Chryseobacterium aquaticum</name>
    <dbReference type="NCBI Taxonomy" id="452084"/>
    <lineage>
        <taxon>Bacteria</taxon>
        <taxon>Pseudomonadati</taxon>
        <taxon>Bacteroidota</taxon>
        <taxon>Flavobacteriia</taxon>
        <taxon>Flavobacteriales</taxon>
        <taxon>Weeksellaceae</taxon>
        <taxon>Chryseobacterium group</taxon>
        <taxon>Chryseobacterium</taxon>
    </lineage>
</organism>
<keyword evidence="1" id="KW-0732">Signal</keyword>
<evidence type="ECO:0000313" key="2">
    <source>
        <dbReference type="EMBL" id="KQK25439.1"/>
    </source>
</evidence>
<dbReference type="AlphaFoldDB" id="A0A0Q3HRY4"/>
<evidence type="ECO:0000256" key="1">
    <source>
        <dbReference type="SAM" id="SignalP"/>
    </source>
</evidence>
<dbReference type="EMBL" id="LLYZ01000005">
    <property type="protein sequence ID" value="KQK25439.1"/>
    <property type="molecule type" value="Genomic_DNA"/>
</dbReference>
<dbReference type="STRING" id="452084.AR438_07450"/>
<feature type="signal peptide" evidence="1">
    <location>
        <begin position="1"/>
        <end position="19"/>
    </location>
</feature>
<dbReference type="RefSeq" id="WP_056013807.1">
    <property type="nucleotide sequence ID" value="NZ_LLYZ01000005.1"/>
</dbReference>
<feature type="chain" id="PRO_5006203651" evidence="1">
    <location>
        <begin position="20"/>
        <end position="185"/>
    </location>
</feature>
<dbReference type="OrthoDB" id="705292at2"/>
<evidence type="ECO:0000313" key="3">
    <source>
        <dbReference type="Proteomes" id="UP000051682"/>
    </source>
</evidence>